<dbReference type="Pfam" id="PF00072">
    <property type="entry name" value="Response_reg"/>
    <property type="match status" value="1"/>
</dbReference>
<evidence type="ECO:0000313" key="3">
    <source>
        <dbReference type="EMBL" id="SUZ92639.1"/>
    </source>
</evidence>
<proteinExistence type="predicted"/>
<evidence type="ECO:0000256" key="1">
    <source>
        <dbReference type="ARBA" id="ARBA00022553"/>
    </source>
</evidence>
<gene>
    <name evidence="3" type="ORF">METZ01_LOCUS45493</name>
</gene>
<dbReference type="AlphaFoldDB" id="A0A381RNN1"/>
<dbReference type="SMART" id="SM00448">
    <property type="entry name" value="REC"/>
    <property type="match status" value="1"/>
</dbReference>
<feature type="domain" description="Response regulatory" evidence="2">
    <location>
        <begin position="5"/>
        <end position="121"/>
    </location>
</feature>
<dbReference type="PANTHER" id="PTHR44591:SF3">
    <property type="entry name" value="RESPONSE REGULATORY DOMAIN-CONTAINING PROTEIN"/>
    <property type="match status" value="1"/>
</dbReference>
<dbReference type="EMBL" id="UINC01002076">
    <property type="protein sequence ID" value="SUZ92639.1"/>
    <property type="molecule type" value="Genomic_DNA"/>
</dbReference>
<accession>A0A381RNN1</accession>
<dbReference type="Gene3D" id="3.40.50.2300">
    <property type="match status" value="1"/>
</dbReference>
<dbReference type="PROSITE" id="PS50110">
    <property type="entry name" value="RESPONSE_REGULATORY"/>
    <property type="match status" value="1"/>
</dbReference>
<reference evidence="3" key="1">
    <citation type="submission" date="2018-05" db="EMBL/GenBank/DDBJ databases">
        <authorList>
            <person name="Lanie J.A."/>
            <person name="Ng W.-L."/>
            <person name="Kazmierczak K.M."/>
            <person name="Andrzejewski T.M."/>
            <person name="Davidsen T.M."/>
            <person name="Wayne K.J."/>
            <person name="Tettelin H."/>
            <person name="Glass J.I."/>
            <person name="Rusch D."/>
            <person name="Podicherti R."/>
            <person name="Tsui H.-C.T."/>
            <person name="Winkler M.E."/>
        </authorList>
    </citation>
    <scope>NUCLEOTIDE SEQUENCE</scope>
</reference>
<organism evidence="3">
    <name type="scientific">marine metagenome</name>
    <dbReference type="NCBI Taxonomy" id="408172"/>
    <lineage>
        <taxon>unclassified sequences</taxon>
        <taxon>metagenomes</taxon>
        <taxon>ecological metagenomes</taxon>
    </lineage>
</organism>
<dbReference type="SUPFAM" id="SSF52172">
    <property type="entry name" value="CheY-like"/>
    <property type="match status" value="1"/>
</dbReference>
<name>A0A381RNN1_9ZZZZ</name>
<dbReference type="PANTHER" id="PTHR44591">
    <property type="entry name" value="STRESS RESPONSE REGULATOR PROTEIN 1"/>
    <property type="match status" value="1"/>
</dbReference>
<evidence type="ECO:0000259" key="2">
    <source>
        <dbReference type="PROSITE" id="PS50110"/>
    </source>
</evidence>
<sequence length="129" mass="14541">MNNNHILIIDRDEAFVRATETYFGQLGVDVISTEDGVDGYRLVTETQPAMVMLDTVQTNLDGFQICKLLKMDDRFENIPVVFVSSNDMQEDVMKAEQAGCDLFLRKPIVLDQLAEELINLIMVNNPAEA</sequence>
<protein>
    <recommendedName>
        <fullName evidence="2">Response regulatory domain-containing protein</fullName>
    </recommendedName>
</protein>
<dbReference type="GO" id="GO:0000160">
    <property type="term" value="P:phosphorelay signal transduction system"/>
    <property type="evidence" value="ECO:0007669"/>
    <property type="project" value="InterPro"/>
</dbReference>
<dbReference type="InterPro" id="IPR011006">
    <property type="entry name" value="CheY-like_superfamily"/>
</dbReference>
<dbReference type="InterPro" id="IPR001789">
    <property type="entry name" value="Sig_transdc_resp-reg_receiver"/>
</dbReference>
<keyword evidence="1" id="KW-0597">Phosphoprotein</keyword>
<dbReference type="InterPro" id="IPR050595">
    <property type="entry name" value="Bact_response_regulator"/>
</dbReference>